<name>A0A3M7RRV9_BRAPC</name>
<gene>
    <name evidence="1" type="ORF">BpHYR1_006711</name>
</gene>
<keyword evidence="2" id="KW-1185">Reference proteome</keyword>
<accession>A0A3M7RRV9</accession>
<protein>
    <submittedName>
        <fullName evidence="1">Uncharacterized protein</fullName>
    </submittedName>
</protein>
<proteinExistence type="predicted"/>
<evidence type="ECO:0000313" key="2">
    <source>
        <dbReference type="Proteomes" id="UP000276133"/>
    </source>
</evidence>
<dbReference type="EMBL" id="REGN01002810">
    <property type="protein sequence ID" value="RNA26028.1"/>
    <property type="molecule type" value="Genomic_DNA"/>
</dbReference>
<evidence type="ECO:0000313" key="1">
    <source>
        <dbReference type="EMBL" id="RNA26028.1"/>
    </source>
</evidence>
<dbReference type="AlphaFoldDB" id="A0A3M7RRV9"/>
<reference evidence="1 2" key="1">
    <citation type="journal article" date="2018" name="Sci. Rep.">
        <title>Genomic signatures of local adaptation to the degree of environmental predictability in rotifers.</title>
        <authorList>
            <person name="Franch-Gras L."/>
            <person name="Hahn C."/>
            <person name="Garcia-Roger E.M."/>
            <person name="Carmona M.J."/>
            <person name="Serra M."/>
            <person name="Gomez A."/>
        </authorList>
    </citation>
    <scope>NUCLEOTIDE SEQUENCE [LARGE SCALE GENOMIC DNA]</scope>
    <source>
        <strain evidence="1">HYR1</strain>
    </source>
</reference>
<dbReference type="Proteomes" id="UP000276133">
    <property type="component" value="Unassembled WGS sequence"/>
</dbReference>
<sequence length="78" mass="9292">MVIFGPVCHGLKRVDCISIFINQKNYDQISEEEEYEKTKFFSNEFVLMITIKLSNLISNLRTLEKKNRWLKLPQQNII</sequence>
<organism evidence="1 2">
    <name type="scientific">Brachionus plicatilis</name>
    <name type="common">Marine rotifer</name>
    <name type="synonym">Brachionus muelleri</name>
    <dbReference type="NCBI Taxonomy" id="10195"/>
    <lineage>
        <taxon>Eukaryota</taxon>
        <taxon>Metazoa</taxon>
        <taxon>Spiralia</taxon>
        <taxon>Gnathifera</taxon>
        <taxon>Rotifera</taxon>
        <taxon>Eurotatoria</taxon>
        <taxon>Monogononta</taxon>
        <taxon>Pseudotrocha</taxon>
        <taxon>Ploima</taxon>
        <taxon>Brachionidae</taxon>
        <taxon>Brachionus</taxon>
    </lineage>
</organism>
<comment type="caution">
    <text evidence="1">The sequence shown here is derived from an EMBL/GenBank/DDBJ whole genome shotgun (WGS) entry which is preliminary data.</text>
</comment>